<dbReference type="RefSeq" id="WP_014026037.1">
    <property type="nucleotide sequence ID" value="NC_015931.1"/>
</dbReference>
<dbReference type="AlphaFoldDB" id="G0EGI6"/>
<dbReference type="KEGG" id="pfm:Pyrfu_0489"/>
<name>G0EGI6_PYRF1</name>
<reference evidence="2 3" key="1">
    <citation type="journal article" date="2011" name="Stand. Genomic Sci.">
        <title>Complete genome sequence of the hyperthermophilic chemolithoautotroph Pyrolobus fumarii type strain (1A).</title>
        <authorList>
            <person name="Anderson I."/>
            <person name="Goker M."/>
            <person name="Nolan M."/>
            <person name="Lucas S."/>
            <person name="Hammon N."/>
            <person name="Deshpande S."/>
            <person name="Cheng J.F."/>
            <person name="Tapia R."/>
            <person name="Han C."/>
            <person name="Goodwin L."/>
            <person name="Pitluck S."/>
            <person name="Huntemann M."/>
            <person name="Liolios K."/>
            <person name="Ivanova N."/>
            <person name="Pagani I."/>
            <person name="Mavromatis K."/>
            <person name="Ovchinikova G."/>
            <person name="Pati A."/>
            <person name="Chen A."/>
            <person name="Palaniappan K."/>
            <person name="Land M."/>
            <person name="Hauser L."/>
            <person name="Brambilla E.M."/>
            <person name="Huber H."/>
            <person name="Yasawong M."/>
            <person name="Rohde M."/>
            <person name="Spring S."/>
            <person name="Abt B."/>
            <person name="Sikorski J."/>
            <person name="Wirth R."/>
            <person name="Detter J.C."/>
            <person name="Woyke T."/>
            <person name="Bristow J."/>
            <person name="Eisen J.A."/>
            <person name="Markowitz V."/>
            <person name="Hugenholtz P."/>
            <person name="Kyrpides N.C."/>
            <person name="Klenk H.P."/>
            <person name="Lapidus A."/>
        </authorList>
    </citation>
    <scope>NUCLEOTIDE SEQUENCE [LARGE SCALE GENOMIC DNA]</scope>
    <source>
        <strain evidence="3">DSM 11204 / 1A</strain>
    </source>
</reference>
<dbReference type="HOGENOM" id="CLU_175270_2_0_2"/>
<evidence type="ECO:0000313" key="2">
    <source>
        <dbReference type="EMBL" id="AEM38360.1"/>
    </source>
</evidence>
<dbReference type="InParanoid" id="G0EGI6"/>
<accession>G0EGI6</accession>
<dbReference type="Pfam" id="PF07362">
    <property type="entry name" value="CcdA"/>
    <property type="match status" value="1"/>
</dbReference>
<dbReference type="GeneID" id="11140136"/>
<keyword evidence="3" id="KW-1185">Reference proteome</keyword>
<evidence type="ECO:0000256" key="1">
    <source>
        <dbReference type="ARBA" id="ARBA00022649"/>
    </source>
</evidence>
<dbReference type="InterPro" id="IPR039709">
    <property type="entry name" value="VapB3-like"/>
</dbReference>
<evidence type="ECO:0008006" key="4">
    <source>
        <dbReference type="Google" id="ProtNLM"/>
    </source>
</evidence>
<dbReference type="InterPro" id="IPR009956">
    <property type="entry name" value="Post-segregation_anti-tox_CcdA"/>
</dbReference>
<dbReference type="Proteomes" id="UP000001037">
    <property type="component" value="Chromosome"/>
</dbReference>
<dbReference type="eggNOG" id="arCOG02217">
    <property type="taxonomic scope" value="Archaea"/>
</dbReference>
<protein>
    <recommendedName>
        <fullName evidence="4">Antitoxin</fullName>
    </recommendedName>
</protein>
<organism evidence="2 3">
    <name type="scientific">Pyrolobus fumarii (strain DSM 11204 / 1A)</name>
    <dbReference type="NCBI Taxonomy" id="694429"/>
    <lineage>
        <taxon>Archaea</taxon>
        <taxon>Thermoproteota</taxon>
        <taxon>Thermoprotei</taxon>
        <taxon>Desulfurococcales</taxon>
        <taxon>Pyrodictiaceae</taxon>
        <taxon>Pyrolobus</taxon>
    </lineage>
</organism>
<sequence>MSVVISVRVPRRLKEELERLGINYSAAVREFLEELVRREKARRLRDEMERLRRSIGRVEGNLAAEFVREDRDAR</sequence>
<gene>
    <name evidence="2" type="ordered locus">Pyrfu_0489</name>
</gene>
<proteinExistence type="predicted"/>
<dbReference type="PANTHER" id="PTHR42244:SF2">
    <property type="entry name" value="ANTITOXIN VAPB3-RELATED"/>
    <property type="match status" value="1"/>
</dbReference>
<dbReference type="EMBL" id="CP002838">
    <property type="protein sequence ID" value="AEM38360.1"/>
    <property type="molecule type" value="Genomic_DNA"/>
</dbReference>
<keyword evidence="1" id="KW-1277">Toxin-antitoxin system</keyword>
<evidence type="ECO:0000313" key="3">
    <source>
        <dbReference type="Proteomes" id="UP000001037"/>
    </source>
</evidence>
<dbReference type="PANTHER" id="PTHR42244">
    <property type="entry name" value="ANTITOXIN VAPB3-RELATED"/>
    <property type="match status" value="1"/>
</dbReference>
<dbReference type="STRING" id="694429.Pyrfu_0489"/>